<dbReference type="EMBL" id="LZPO01017281">
    <property type="protein sequence ID" value="OBS81356.1"/>
    <property type="molecule type" value="Genomic_DNA"/>
</dbReference>
<dbReference type="InterPro" id="IPR020901">
    <property type="entry name" value="Prtase_inh_Kunz-CS"/>
</dbReference>
<evidence type="ECO:0000313" key="6">
    <source>
        <dbReference type="Proteomes" id="UP000092124"/>
    </source>
</evidence>
<evidence type="ECO:0000313" key="5">
    <source>
        <dbReference type="EMBL" id="OBS81356.1"/>
    </source>
</evidence>
<keyword evidence="3" id="KW-1015">Disulfide bond</keyword>
<reference evidence="5 6" key="1">
    <citation type="submission" date="2016-06" db="EMBL/GenBank/DDBJ databases">
        <title>The Draft Genome Sequence and Annotation of the Desert Woodrat Neotoma lepida.</title>
        <authorList>
            <person name="Campbell M."/>
            <person name="Oakeson K.F."/>
            <person name="Yandell M."/>
            <person name="Halpert J.R."/>
            <person name="Dearing D."/>
        </authorList>
    </citation>
    <scope>NUCLEOTIDE SEQUENCE [LARGE SCALE GENOMIC DNA]</scope>
    <source>
        <strain evidence="5">417</strain>
        <tissue evidence="5">Liver</tissue>
    </source>
</reference>
<dbReference type="GO" id="GO:0004867">
    <property type="term" value="F:serine-type endopeptidase inhibitor activity"/>
    <property type="evidence" value="ECO:0007669"/>
    <property type="project" value="InterPro"/>
</dbReference>
<dbReference type="InterPro" id="IPR050098">
    <property type="entry name" value="TFPI/VKTCI-like"/>
</dbReference>
<gene>
    <name evidence="5" type="ORF">A6R68_20458</name>
</gene>
<dbReference type="CDD" id="cd00109">
    <property type="entry name" value="Kunitz-type"/>
    <property type="match status" value="1"/>
</dbReference>
<evidence type="ECO:0000256" key="1">
    <source>
        <dbReference type="ARBA" id="ARBA00004613"/>
    </source>
</evidence>
<dbReference type="SUPFAM" id="SSF57362">
    <property type="entry name" value="BPTI-like"/>
    <property type="match status" value="1"/>
</dbReference>
<dbReference type="PANTHER" id="PTHR10083">
    <property type="entry name" value="KUNITZ-TYPE PROTEASE INHIBITOR-RELATED"/>
    <property type="match status" value="1"/>
</dbReference>
<dbReference type="PROSITE" id="PS00280">
    <property type="entry name" value="BPTI_KUNITZ_1"/>
    <property type="match status" value="1"/>
</dbReference>
<protein>
    <recommendedName>
        <fullName evidence="4">BPTI/Kunitz inhibitor domain-containing protein</fullName>
    </recommendedName>
</protein>
<dbReference type="OrthoDB" id="4473401at2759"/>
<comment type="caution">
    <text evidence="5">The sequence shown here is derived from an EMBL/GenBank/DDBJ whole genome shotgun (WGS) entry which is preliminary data.</text>
</comment>
<keyword evidence="2" id="KW-0964">Secreted</keyword>
<dbReference type="STRING" id="56216.A0A1A6HSW8"/>
<dbReference type="SMART" id="SM00131">
    <property type="entry name" value="KU"/>
    <property type="match status" value="1"/>
</dbReference>
<sequence length="87" mass="9816">MAPSGLHFHTISGHRYYYNKMSSSCEPFIFSGCGGNRNNFKSKYLCEFYCIFKKGLLQRRGGEGKGNKKVLVGSKNWVKISKSSIPN</sequence>
<dbReference type="Gene3D" id="4.10.410.10">
    <property type="entry name" value="Pancreatic trypsin inhibitor Kunitz domain"/>
    <property type="match status" value="1"/>
</dbReference>
<dbReference type="InterPro" id="IPR002223">
    <property type="entry name" value="Kunitz_BPTI"/>
</dbReference>
<dbReference type="PRINTS" id="PR00759">
    <property type="entry name" value="BASICPTASE"/>
</dbReference>
<accession>A0A1A6HSW8</accession>
<dbReference type="PANTHER" id="PTHR10083:SF383">
    <property type="entry name" value="BPTI_KUNITZ INHIBITOR DOMAIN-CONTAINING PROTEIN"/>
    <property type="match status" value="1"/>
</dbReference>
<name>A0A1A6HSW8_NEOLE</name>
<organism evidence="5 6">
    <name type="scientific">Neotoma lepida</name>
    <name type="common">Desert woodrat</name>
    <dbReference type="NCBI Taxonomy" id="56216"/>
    <lineage>
        <taxon>Eukaryota</taxon>
        <taxon>Metazoa</taxon>
        <taxon>Chordata</taxon>
        <taxon>Craniata</taxon>
        <taxon>Vertebrata</taxon>
        <taxon>Euteleostomi</taxon>
        <taxon>Mammalia</taxon>
        <taxon>Eutheria</taxon>
        <taxon>Euarchontoglires</taxon>
        <taxon>Glires</taxon>
        <taxon>Rodentia</taxon>
        <taxon>Myomorpha</taxon>
        <taxon>Muroidea</taxon>
        <taxon>Cricetidae</taxon>
        <taxon>Neotominae</taxon>
        <taxon>Neotoma</taxon>
    </lineage>
</organism>
<dbReference type="GO" id="GO:0005615">
    <property type="term" value="C:extracellular space"/>
    <property type="evidence" value="ECO:0007669"/>
    <property type="project" value="TreeGrafter"/>
</dbReference>
<feature type="domain" description="BPTI/Kunitz inhibitor" evidence="4">
    <location>
        <begin position="15"/>
        <end position="50"/>
    </location>
</feature>
<evidence type="ECO:0000256" key="3">
    <source>
        <dbReference type="ARBA" id="ARBA00023157"/>
    </source>
</evidence>
<evidence type="ECO:0000259" key="4">
    <source>
        <dbReference type="PROSITE" id="PS50279"/>
    </source>
</evidence>
<keyword evidence="6" id="KW-1185">Reference proteome</keyword>
<evidence type="ECO:0000256" key="2">
    <source>
        <dbReference type="ARBA" id="ARBA00022525"/>
    </source>
</evidence>
<dbReference type="Proteomes" id="UP000092124">
    <property type="component" value="Unassembled WGS sequence"/>
</dbReference>
<dbReference type="Pfam" id="PF00014">
    <property type="entry name" value="Kunitz_BPTI"/>
    <property type="match status" value="1"/>
</dbReference>
<dbReference type="PROSITE" id="PS50279">
    <property type="entry name" value="BPTI_KUNITZ_2"/>
    <property type="match status" value="1"/>
</dbReference>
<comment type="subcellular location">
    <subcellularLocation>
        <location evidence="1">Secreted</location>
    </subcellularLocation>
</comment>
<dbReference type="AlphaFoldDB" id="A0A1A6HSW8"/>
<dbReference type="InterPro" id="IPR036880">
    <property type="entry name" value="Kunitz_BPTI_sf"/>
</dbReference>
<proteinExistence type="predicted"/>